<accession>A0ABS7BSM4</accession>
<reference evidence="1 2" key="1">
    <citation type="submission" date="2021-07" db="EMBL/GenBank/DDBJ databases">
        <title>Sphingomonas sp.</title>
        <authorList>
            <person name="Feng G."/>
            <person name="Li J."/>
            <person name="Pan M."/>
        </authorList>
    </citation>
    <scope>NUCLEOTIDE SEQUENCE [LARGE SCALE GENOMIC DNA]</scope>
    <source>
        <strain evidence="1 2">RRHST34</strain>
    </source>
</reference>
<dbReference type="Proteomes" id="UP000759103">
    <property type="component" value="Unassembled WGS sequence"/>
</dbReference>
<keyword evidence="2" id="KW-1185">Reference proteome</keyword>
<evidence type="ECO:0000313" key="1">
    <source>
        <dbReference type="EMBL" id="MBW6532571.1"/>
    </source>
</evidence>
<evidence type="ECO:0000313" key="2">
    <source>
        <dbReference type="Proteomes" id="UP000759103"/>
    </source>
</evidence>
<dbReference type="RefSeq" id="WP_219750117.1">
    <property type="nucleotide sequence ID" value="NZ_JAHXZN010000008.1"/>
</dbReference>
<organism evidence="1 2">
    <name type="scientific">Sphingomonas citri</name>
    <dbReference type="NCBI Taxonomy" id="2862499"/>
    <lineage>
        <taxon>Bacteria</taxon>
        <taxon>Pseudomonadati</taxon>
        <taxon>Pseudomonadota</taxon>
        <taxon>Alphaproteobacteria</taxon>
        <taxon>Sphingomonadales</taxon>
        <taxon>Sphingomonadaceae</taxon>
        <taxon>Sphingomonas</taxon>
    </lineage>
</organism>
<protein>
    <submittedName>
        <fullName evidence="1">Uncharacterized protein</fullName>
    </submittedName>
</protein>
<comment type="caution">
    <text evidence="1">The sequence shown here is derived from an EMBL/GenBank/DDBJ whole genome shotgun (WGS) entry which is preliminary data.</text>
</comment>
<gene>
    <name evidence="1" type="ORF">KZ820_17655</name>
</gene>
<proteinExistence type="predicted"/>
<sequence length="49" mass="5411">MTIIVLIATRIGEEKRRLDNDGRVLPIDEKSSPIQRLRATMSTAPSCSA</sequence>
<name>A0ABS7BSM4_9SPHN</name>
<dbReference type="EMBL" id="JAHXZN010000008">
    <property type="protein sequence ID" value="MBW6532571.1"/>
    <property type="molecule type" value="Genomic_DNA"/>
</dbReference>